<gene>
    <name evidence="2" type="ORF">S01H1_11338</name>
</gene>
<reference evidence="2" key="1">
    <citation type="journal article" date="2014" name="Front. Microbiol.">
        <title>High frequency of phylogenetically diverse reductive dehalogenase-homologous genes in deep subseafloor sedimentary metagenomes.</title>
        <authorList>
            <person name="Kawai M."/>
            <person name="Futagami T."/>
            <person name="Toyoda A."/>
            <person name="Takaki Y."/>
            <person name="Nishi S."/>
            <person name="Hori S."/>
            <person name="Arai W."/>
            <person name="Tsubouchi T."/>
            <person name="Morono Y."/>
            <person name="Uchiyama I."/>
            <person name="Ito T."/>
            <person name="Fujiyama A."/>
            <person name="Inagaki F."/>
            <person name="Takami H."/>
        </authorList>
    </citation>
    <scope>NUCLEOTIDE SEQUENCE</scope>
    <source>
        <strain evidence="2">Expedition CK06-06</strain>
    </source>
</reference>
<feature type="non-terminal residue" evidence="2">
    <location>
        <position position="1"/>
    </location>
</feature>
<feature type="compositionally biased region" description="Basic and acidic residues" evidence="1">
    <location>
        <begin position="20"/>
        <end position="43"/>
    </location>
</feature>
<dbReference type="AlphaFoldDB" id="X0SBY2"/>
<dbReference type="EMBL" id="BARS01005778">
    <property type="protein sequence ID" value="GAF78558.1"/>
    <property type="molecule type" value="Genomic_DNA"/>
</dbReference>
<name>X0SBY2_9ZZZZ</name>
<comment type="caution">
    <text evidence="2">The sequence shown here is derived from an EMBL/GenBank/DDBJ whole genome shotgun (WGS) entry which is preliminary data.</text>
</comment>
<feature type="region of interest" description="Disordered" evidence="1">
    <location>
        <begin position="1"/>
        <end position="50"/>
    </location>
</feature>
<evidence type="ECO:0000313" key="2">
    <source>
        <dbReference type="EMBL" id="GAF78558.1"/>
    </source>
</evidence>
<feature type="compositionally biased region" description="Acidic residues" evidence="1">
    <location>
        <begin position="10"/>
        <end position="19"/>
    </location>
</feature>
<organism evidence="2">
    <name type="scientific">marine sediment metagenome</name>
    <dbReference type="NCBI Taxonomy" id="412755"/>
    <lineage>
        <taxon>unclassified sequences</taxon>
        <taxon>metagenomes</taxon>
        <taxon>ecological metagenomes</taxon>
    </lineage>
</organism>
<evidence type="ECO:0000256" key="1">
    <source>
        <dbReference type="SAM" id="MobiDB-lite"/>
    </source>
</evidence>
<accession>X0SBY2</accession>
<protein>
    <submittedName>
        <fullName evidence="2">Uncharacterized protein</fullName>
    </submittedName>
</protein>
<proteinExistence type="predicted"/>
<sequence length="163" mass="18581">TPSEPLRDESGDEVADVEEPEKQEKSKEPLSVKEPISLRERIPKQKRKKPRHVVRVKGKNVEFRHEFAPLGEKEAWSRWTFEKSTGLVVYTNTDFPAYFTTKDKPFYAAIHIAEAISALLVQETGSGPEEADDIKQLILRKAAAVKDEWIEEVEDEAEGEVHP</sequence>